<comment type="caution">
    <text evidence="1">The sequence shown here is derived from an EMBL/GenBank/DDBJ whole genome shotgun (WGS) entry which is preliminary data.</text>
</comment>
<sequence length="102" mass="11891">MTIPIGRHLAHAADRQLRYGRYGQPIKIRLHSHSHCLGRPDELRKCNALIRSSVRKLDRDIALASSRRSRRKPLSFKWTRGPRVIRNGGLRRYRRPGCSLKN</sequence>
<evidence type="ECO:0000313" key="2">
    <source>
        <dbReference type="Proteomes" id="UP000813444"/>
    </source>
</evidence>
<dbReference type="AlphaFoldDB" id="A0A8K0T363"/>
<reference evidence="1" key="1">
    <citation type="journal article" date="2021" name="Nat. Commun.">
        <title>Genetic determinants of endophytism in the Arabidopsis root mycobiome.</title>
        <authorList>
            <person name="Mesny F."/>
            <person name="Miyauchi S."/>
            <person name="Thiergart T."/>
            <person name="Pickel B."/>
            <person name="Atanasova L."/>
            <person name="Karlsson M."/>
            <person name="Huettel B."/>
            <person name="Barry K.W."/>
            <person name="Haridas S."/>
            <person name="Chen C."/>
            <person name="Bauer D."/>
            <person name="Andreopoulos W."/>
            <person name="Pangilinan J."/>
            <person name="LaButti K."/>
            <person name="Riley R."/>
            <person name="Lipzen A."/>
            <person name="Clum A."/>
            <person name="Drula E."/>
            <person name="Henrissat B."/>
            <person name="Kohler A."/>
            <person name="Grigoriev I.V."/>
            <person name="Martin F.M."/>
            <person name="Hacquard S."/>
        </authorList>
    </citation>
    <scope>NUCLEOTIDE SEQUENCE</scope>
    <source>
        <strain evidence="1">MPI-CAGE-CH-0235</strain>
    </source>
</reference>
<protein>
    <submittedName>
        <fullName evidence="1">Uncharacterized protein</fullName>
    </submittedName>
</protein>
<dbReference type="EMBL" id="JAGPNK010000003">
    <property type="protein sequence ID" value="KAH7324808.1"/>
    <property type="molecule type" value="Genomic_DNA"/>
</dbReference>
<proteinExistence type="predicted"/>
<evidence type="ECO:0000313" key="1">
    <source>
        <dbReference type="EMBL" id="KAH7324808.1"/>
    </source>
</evidence>
<keyword evidence="2" id="KW-1185">Reference proteome</keyword>
<gene>
    <name evidence="1" type="ORF">B0I35DRAFT_424999</name>
</gene>
<dbReference type="Proteomes" id="UP000813444">
    <property type="component" value="Unassembled WGS sequence"/>
</dbReference>
<organism evidence="1 2">
    <name type="scientific">Stachybotrys elegans</name>
    <dbReference type="NCBI Taxonomy" id="80388"/>
    <lineage>
        <taxon>Eukaryota</taxon>
        <taxon>Fungi</taxon>
        <taxon>Dikarya</taxon>
        <taxon>Ascomycota</taxon>
        <taxon>Pezizomycotina</taxon>
        <taxon>Sordariomycetes</taxon>
        <taxon>Hypocreomycetidae</taxon>
        <taxon>Hypocreales</taxon>
        <taxon>Stachybotryaceae</taxon>
        <taxon>Stachybotrys</taxon>
    </lineage>
</organism>
<accession>A0A8K0T363</accession>
<name>A0A8K0T363_9HYPO</name>